<evidence type="ECO:0000313" key="2">
    <source>
        <dbReference type="EMBL" id="GBN09450.1"/>
    </source>
</evidence>
<name>A0A4Y2L5G8_ARAVE</name>
<organism evidence="2 3">
    <name type="scientific">Araneus ventricosus</name>
    <name type="common">Orbweaver spider</name>
    <name type="synonym">Epeira ventricosa</name>
    <dbReference type="NCBI Taxonomy" id="182803"/>
    <lineage>
        <taxon>Eukaryota</taxon>
        <taxon>Metazoa</taxon>
        <taxon>Ecdysozoa</taxon>
        <taxon>Arthropoda</taxon>
        <taxon>Chelicerata</taxon>
        <taxon>Arachnida</taxon>
        <taxon>Araneae</taxon>
        <taxon>Araneomorphae</taxon>
        <taxon>Entelegynae</taxon>
        <taxon>Araneoidea</taxon>
        <taxon>Araneidae</taxon>
        <taxon>Araneus</taxon>
    </lineage>
</organism>
<feature type="region of interest" description="Disordered" evidence="1">
    <location>
        <begin position="177"/>
        <end position="196"/>
    </location>
</feature>
<evidence type="ECO:0000256" key="1">
    <source>
        <dbReference type="SAM" id="MobiDB-lite"/>
    </source>
</evidence>
<feature type="region of interest" description="Disordered" evidence="1">
    <location>
        <begin position="1"/>
        <end position="51"/>
    </location>
</feature>
<evidence type="ECO:0000313" key="3">
    <source>
        <dbReference type="Proteomes" id="UP000499080"/>
    </source>
</evidence>
<proteinExistence type="predicted"/>
<feature type="compositionally biased region" description="Polar residues" evidence="1">
    <location>
        <begin position="179"/>
        <end position="196"/>
    </location>
</feature>
<dbReference type="Proteomes" id="UP000499080">
    <property type="component" value="Unassembled WGS sequence"/>
</dbReference>
<accession>A0A4Y2L5G8</accession>
<dbReference type="EMBL" id="BGPR01005357">
    <property type="protein sequence ID" value="GBN09450.1"/>
    <property type="molecule type" value="Genomic_DNA"/>
</dbReference>
<reference evidence="2 3" key="1">
    <citation type="journal article" date="2019" name="Sci. Rep.">
        <title>Orb-weaving spider Araneus ventricosus genome elucidates the spidroin gene catalogue.</title>
        <authorList>
            <person name="Kono N."/>
            <person name="Nakamura H."/>
            <person name="Ohtoshi R."/>
            <person name="Moran D.A.P."/>
            <person name="Shinohara A."/>
            <person name="Yoshida Y."/>
            <person name="Fujiwara M."/>
            <person name="Mori M."/>
            <person name="Tomita M."/>
            <person name="Arakawa K."/>
        </authorList>
    </citation>
    <scope>NUCLEOTIDE SEQUENCE [LARGE SCALE GENOMIC DNA]</scope>
</reference>
<protein>
    <submittedName>
        <fullName evidence="2">Uncharacterized protein</fullName>
    </submittedName>
</protein>
<feature type="compositionally biased region" description="Acidic residues" evidence="1">
    <location>
        <begin position="10"/>
        <end position="47"/>
    </location>
</feature>
<gene>
    <name evidence="2" type="ORF">AVEN_116679_1</name>
</gene>
<comment type="caution">
    <text evidence="2">The sequence shown here is derived from an EMBL/GenBank/DDBJ whole genome shotgun (WGS) entry which is preliminary data.</text>
</comment>
<dbReference type="AlphaFoldDB" id="A0A4Y2L5G8"/>
<keyword evidence="3" id="KW-1185">Reference proteome</keyword>
<sequence length="196" mass="21934">MQRLKPIEDKTDEDTTDEDTTDEDNTDEDTTDEDTTDEDKTDDDTTDESNIKHRYFEQEVVSFNFERLSTKLAADLDASSEIVFLITPSILKQPYQWLDVLMSWRECFCEEEFIHPTIITVLGGRKNLRSLGKPSLLLRQEGFASVVAPVPAVGILGISFSRQQLSIRGLIMQSRIPPTASSTPGSQGSCNLGLTI</sequence>